<organism evidence="2 3">
    <name type="scientific">Ganoderma sinense ZZ0214-1</name>
    <dbReference type="NCBI Taxonomy" id="1077348"/>
    <lineage>
        <taxon>Eukaryota</taxon>
        <taxon>Fungi</taxon>
        <taxon>Dikarya</taxon>
        <taxon>Basidiomycota</taxon>
        <taxon>Agaricomycotina</taxon>
        <taxon>Agaricomycetes</taxon>
        <taxon>Polyporales</taxon>
        <taxon>Polyporaceae</taxon>
        <taxon>Ganoderma</taxon>
    </lineage>
</organism>
<protein>
    <recommendedName>
        <fullName evidence="1">NADH:flavin oxidoreductase/NADH oxidase N-terminal domain-containing protein</fullName>
    </recommendedName>
</protein>
<dbReference type="STRING" id="1077348.A0A2G8S7M6"/>
<sequence length="388" mass="42831">MPSSTTPALFTPIQLGDMKLAHRVVLAPLTRFRNDDAHVPTALGVEYYTQRSSVPGTFLITEATFVSPEASGVPNAPGIWNEAQISAWKKVVEAVHAQGSYIYLQLWATGRTARPDILHQEFPDAPFTAPSPIALSSQPEAVPRELTKDDLDVSAQTLTRDCLTLAEIKEFVRWHATAAKNAVSGAGFDGVEVHGANGYLLDQFLQDVSNTRTDEYGGSIENRARFALEVMDAVVEAVGETKSAIRLSPWSRYQDMRMTDPVPQFTYLVDQLKQRHPNLAFLHVVTPGAPGAEGPEDESQTHFIHKLWAPRPVITTGGYQRESGLKVAEETGQLIGYGSLFLANPDLPFRLREDLPLNTPDPSTFYSRLTAKGYTDYPFSEEFLKSRA</sequence>
<feature type="domain" description="NADH:flavin oxidoreductase/NADH oxidase N-terminal" evidence="1">
    <location>
        <begin position="9"/>
        <end position="358"/>
    </location>
</feature>
<dbReference type="Proteomes" id="UP000230002">
    <property type="component" value="Unassembled WGS sequence"/>
</dbReference>
<dbReference type="PANTHER" id="PTHR22893:SF91">
    <property type="entry name" value="NADPH DEHYDROGENASE 2-RELATED"/>
    <property type="match status" value="1"/>
</dbReference>
<evidence type="ECO:0000313" key="2">
    <source>
        <dbReference type="EMBL" id="PIL29745.1"/>
    </source>
</evidence>
<dbReference type="FunFam" id="3.20.20.70:FF:000138">
    <property type="entry name" value="NADPH dehydrogenase 1"/>
    <property type="match status" value="1"/>
</dbReference>
<dbReference type="CDD" id="cd02933">
    <property type="entry name" value="OYE_like_FMN"/>
    <property type="match status" value="1"/>
</dbReference>
<dbReference type="PANTHER" id="PTHR22893">
    <property type="entry name" value="NADH OXIDOREDUCTASE-RELATED"/>
    <property type="match status" value="1"/>
</dbReference>
<dbReference type="InterPro" id="IPR013785">
    <property type="entry name" value="Aldolase_TIM"/>
</dbReference>
<dbReference type="Gene3D" id="3.20.20.70">
    <property type="entry name" value="Aldolase class I"/>
    <property type="match status" value="1"/>
</dbReference>
<dbReference type="EMBL" id="AYKW01000019">
    <property type="protein sequence ID" value="PIL29745.1"/>
    <property type="molecule type" value="Genomic_DNA"/>
</dbReference>
<dbReference type="GO" id="GO:0003959">
    <property type="term" value="F:NADPH dehydrogenase activity"/>
    <property type="evidence" value="ECO:0007669"/>
    <property type="project" value="TreeGrafter"/>
</dbReference>
<dbReference type="GO" id="GO:0010181">
    <property type="term" value="F:FMN binding"/>
    <property type="evidence" value="ECO:0007669"/>
    <property type="project" value="InterPro"/>
</dbReference>
<dbReference type="SUPFAM" id="SSF51395">
    <property type="entry name" value="FMN-linked oxidoreductases"/>
    <property type="match status" value="1"/>
</dbReference>
<comment type="caution">
    <text evidence="2">The sequence shown here is derived from an EMBL/GenBank/DDBJ whole genome shotgun (WGS) entry which is preliminary data.</text>
</comment>
<dbReference type="OrthoDB" id="276546at2759"/>
<gene>
    <name evidence="2" type="ORF">GSI_08184</name>
</gene>
<proteinExistence type="predicted"/>
<dbReference type="Pfam" id="PF00724">
    <property type="entry name" value="Oxidored_FMN"/>
    <property type="match status" value="1"/>
</dbReference>
<evidence type="ECO:0000313" key="3">
    <source>
        <dbReference type="Proteomes" id="UP000230002"/>
    </source>
</evidence>
<name>A0A2G8S7M6_9APHY</name>
<accession>A0A2G8S7M6</accession>
<dbReference type="AlphaFoldDB" id="A0A2G8S7M6"/>
<dbReference type="InterPro" id="IPR045247">
    <property type="entry name" value="Oye-like"/>
</dbReference>
<keyword evidence="3" id="KW-1185">Reference proteome</keyword>
<reference evidence="2 3" key="1">
    <citation type="journal article" date="2015" name="Sci. Rep.">
        <title>Chromosome-level genome map provides insights into diverse defense mechanisms in the medicinal fungus Ganoderma sinense.</title>
        <authorList>
            <person name="Zhu Y."/>
            <person name="Xu J."/>
            <person name="Sun C."/>
            <person name="Zhou S."/>
            <person name="Xu H."/>
            <person name="Nelson D.R."/>
            <person name="Qian J."/>
            <person name="Song J."/>
            <person name="Luo H."/>
            <person name="Xiang L."/>
            <person name="Li Y."/>
            <person name="Xu Z."/>
            <person name="Ji A."/>
            <person name="Wang L."/>
            <person name="Lu S."/>
            <person name="Hayward A."/>
            <person name="Sun W."/>
            <person name="Li X."/>
            <person name="Schwartz D.C."/>
            <person name="Wang Y."/>
            <person name="Chen S."/>
        </authorList>
    </citation>
    <scope>NUCLEOTIDE SEQUENCE [LARGE SCALE GENOMIC DNA]</scope>
    <source>
        <strain evidence="2 3">ZZ0214-1</strain>
    </source>
</reference>
<evidence type="ECO:0000259" key="1">
    <source>
        <dbReference type="Pfam" id="PF00724"/>
    </source>
</evidence>
<dbReference type="InterPro" id="IPR001155">
    <property type="entry name" value="OxRdtase_FMN_N"/>
</dbReference>